<comment type="caution">
    <text evidence="8">The sequence shown here is derived from an EMBL/GenBank/DDBJ whole genome shotgun (WGS) entry which is preliminary data.</text>
</comment>
<name>A0AAV9F9F6_ACOCL</name>
<evidence type="ECO:0000256" key="6">
    <source>
        <dbReference type="SAM" id="MobiDB-lite"/>
    </source>
</evidence>
<feature type="compositionally biased region" description="Low complexity" evidence="6">
    <location>
        <begin position="36"/>
        <end position="48"/>
    </location>
</feature>
<evidence type="ECO:0000313" key="8">
    <source>
        <dbReference type="EMBL" id="KAK1321824.1"/>
    </source>
</evidence>
<gene>
    <name evidence="8" type="primary">LAX</name>
    <name evidence="8" type="ORF">QJS10_CPA03g01176</name>
</gene>
<organism evidence="8 9">
    <name type="scientific">Acorus calamus</name>
    <name type="common">Sweet flag</name>
    <dbReference type="NCBI Taxonomy" id="4465"/>
    <lineage>
        <taxon>Eukaryota</taxon>
        <taxon>Viridiplantae</taxon>
        <taxon>Streptophyta</taxon>
        <taxon>Embryophyta</taxon>
        <taxon>Tracheophyta</taxon>
        <taxon>Spermatophyta</taxon>
        <taxon>Magnoliopsida</taxon>
        <taxon>Liliopsida</taxon>
        <taxon>Acoraceae</taxon>
        <taxon>Acorus</taxon>
    </lineage>
</organism>
<keyword evidence="5" id="KW-0539">Nucleus</keyword>
<accession>A0AAV9F9F6</accession>
<proteinExistence type="inferred from homology"/>
<dbReference type="InterPro" id="IPR011598">
    <property type="entry name" value="bHLH_dom"/>
</dbReference>
<dbReference type="PANTHER" id="PTHR45914:SF2">
    <property type="entry name" value="TRANSCRIPTION FACTOR BHLH140-LIKE PROTEIN"/>
    <property type="match status" value="1"/>
</dbReference>
<evidence type="ECO:0000256" key="5">
    <source>
        <dbReference type="ARBA" id="ARBA00023242"/>
    </source>
</evidence>
<evidence type="ECO:0000256" key="2">
    <source>
        <dbReference type="ARBA" id="ARBA00005510"/>
    </source>
</evidence>
<dbReference type="AlphaFoldDB" id="A0AAV9F9F6"/>
<dbReference type="InterPro" id="IPR045843">
    <property type="entry name" value="IND-like"/>
</dbReference>
<evidence type="ECO:0000313" key="9">
    <source>
        <dbReference type="Proteomes" id="UP001180020"/>
    </source>
</evidence>
<dbReference type="Proteomes" id="UP001180020">
    <property type="component" value="Unassembled WGS sequence"/>
</dbReference>
<dbReference type="Gene3D" id="4.10.280.10">
    <property type="entry name" value="Helix-loop-helix DNA-binding domain"/>
    <property type="match status" value="1"/>
</dbReference>
<dbReference type="Pfam" id="PF00010">
    <property type="entry name" value="HLH"/>
    <property type="match status" value="1"/>
</dbReference>
<feature type="region of interest" description="Disordered" evidence="6">
    <location>
        <begin position="1"/>
        <end position="71"/>
    </location>
</feature>
<evidence type="ECO:0000256" key="1">
    <source>
        <dbReference type="ARBA" id="ARBA00004123"/>
    </source>
</evidence>
<dbReference type="PANTHER" id="PTHR45914">
    <property type="entry name" value="TRANSCRIPTION FACTOR HEC3-RELATED"/>
    <property type="match status" value="1"/>
</dbReference>
<comment type="similarity">
    <text evidence="2">Belongs to the bHLH protein family.</text>
</comment>
<dbReference type="GO" id="GO:0046983">
    <property type="term" value="F:protein dimerization activity"/>
    <property type="evidence" value="ECO:0007669"/>
    <property type="project" value="InterPro"/>
</dbReference>
<keyword evidence="3" id="KW-0805">Transcription regulation</keyword>
<dbReference type="GO" id="GO:0003700">
    <property type="term" value="F:DNA-binding transcription factor activity"/>
    <property type="evidence" value="ECO:0007669"/>
    <property type="project" value="InterPro"/>
</dbReference>
<dbReference type="EMBL" id="JAUJYO010000003">
    <property type="protein sequence ID" value="KAK1321824.1"/>
    <property type="molecule type" value="Genomic_DNA"/>
</dbReference>
<evidence type="ECO:0000259" key="7">
    <source>
        <dbReference type="PROSITE" id="PS50888"/>
    </source>
</evidence>
<feature type="compositionally biased region" description="Low complexity" evidence="6">
    <location>
        <begin position="10"/>
        <end position="19"/>
    </location>
</feature>
<reference evidence="8" key="1">
    <citation type="journal article" date="2023" name="Nat. Commun.">
        <title>Diploid and tetraploid genomes of Acorus and the evolution of monocots.</title>
        <authorList>
            <person name="Ma L."/>
            <person name="Liu K.W."/>
            <person name="Li Z."/>
            <person name="Hsiao Y.Y."/>
            <person name="Qi Y."/>
            <person name="Fu T."/>
            <person name="Tang G.D."/>
            <person name="Zhang D."/>
            <person name="Sun W.H."/>
            <person name="Liu D.K."/>
            <person name="Li Y."/>
            <person name="Chen G.Z."/>
            <person name="Liu X.D."/>
            <person name="Liao X.Y."/>
            <person name="Jiang Y.T."/>
            <person name="Yu X."/>
            <person name="Hao Y."/>
            <person name="Huang J."/>
            <person name="Zhao X.W."/>
            <person name="Ke S."/>
            <person name="Chen Y.Y."/>
            <person name="Wu W.L."/>
            <person name="Hsu J.L."/>
            <person name="Lin Y.F."/>
            <person name="Huang M.D."/>
            <person name="Li C.Y."/>
            <person name="Huang L."/>
            <person name="Wang Z.W."/>
            <person name="Zhao X."/>
            <person name="Zhong W.Y."/>
            <person name="Peng D.H."/>
            <person name="Ahmad S."/>
            <person name="Lan S."/>
            <person name="Zhang J.S."/>
            <person name="Tsai W.C."/>
            <person name="Van de Peer Y."/>
            <person name="Liu Z.J."/>
        </authorList>
    </citation>
    <scope>NUCLEOTIDE SEQUENCE</scope>
    <source>
        <strain evidence="8">CP</strain>
    </source>
</reference>
<evidence type="ECO:0000256" key="4">
    <source>
        <dbReference type="ARBA" id="ARBA00023163"/>
    </source>
</evidence>
<dbReference type="SUPFAM" id="SSF47459">
    <property type="entry name" value="HLH, helix-loop-helix DNA-binding domain"/>
    <property type="match status" value="1"/>
</dbReference>
<dbReference type="SMART" id="SM00353">
    <property type="entry name" value="HLH"/>
    <property type="match status" value="1"/>
</dbReference>
<dbReference type="FunFam" id="4.10.280.10:FF:000089">
    <property type="entry name" value="Transcription factor LAX PANICLE"/>
    <property type="match status" value="1"/>
</dbReference>
<reference evidence="8" key="2">
    <citation type="submission" date="2023-06" db="EMBL/GenBank/DDBJ databases">
        <authorList>
            <person name="Ma L."/>
            <person name="Liu K.-W."/>
            <person name="Li Z."/>
            <person name="Hsiao Y.-Y."/>
            <person name="Qi Y."/>
            <person name="Fu T."/>
            <person name="Tang G."/>
            <person name="Zhang D."/>
            <person name="Sun W.-H."/>
            <person name="Liu D.-K."/>
            <person name="Li Y."/>
            <person name="Chen G.-Z."/>
            <person name="Liu X.-D."/>
            <person name="Liao X.-Y."/>
            <person name="Jiang Y.-T."/>
            <person name="Yu X."/>
            <person name="Hao Y."/>
            <person name="Huang J."/>
            <person name="Zhao X.-W."/>
            <person name="Ke S."/>
            <person name="Chen Y.-Y."/>
            <person name="Wu W.-L."/>
            <person name="Hsu J.-L."/>
            <person name="Lin Y.-F."/>
            <person name="Huang M.-D."/>
            <person name="Li C.-Y."/>
            <person name="Huang L."/>
            <person name="Wang Z.-W."/>
            <person name="Zhao X."/>
            <person name="Zhong W.-Y."/>
            <person name="Peng D.-H."/>
            <person name="Ahmad S."/>
            <person name="Lan S."/>
            <person name="Zhang J.-S."/>
            <person name="Tsai W.-C."/>
            <person name="Van De Peer Y."/>
            <person name="Liu Z.-J."/>
        </authorList>
    </citation>
    <scope>NUCLEOTIDE SEQUENCE</scope>
    <source>
        <strain evidence="8">CP</strain>
        <tissue evidence="8">Leaves</tissue>
    </source>
</reference>
<dbReference type="CDD" id="cd11454">
    <property type="entry name" value="bHLH_AtIND_like"/>
    <property type="match status" value="1"/>
</dbReference>
<protein>
    <submittedName>
        <fullName evidence="8">Transcription factor LAX PANICLE</fullName>
    </submittedName>
</protein>
<feature type="domain" description="BHLH" evidence="7">
    <location>
        <begin position="58"/>
        <end position="107"/>
    </location>
</feature>
<keyword evidence="4" id="KW-0804">Transcription</keyword>
<dbReference type="PROSITE" id="PS50888">
    <property type="entry name" value="BHLH"/>
    <property type="match status" value="1"/>
</dbReference>
<feature type="compositionally biased region" description="Basic residues" evidence="6">
    <location>
        <begin position="26"/>
        <end position="35"/>
    </location>
</feature>
<dbReference type="InterPro" id="IPR036638">
    <property type="entry name" value="HLH_DNA-bd_sf"/>
</dbReference>
<comment type="subcellular location">
    <subcellularLocation>
        <location evidence="1">Nucleus</location>
    </subcellularLocation>
</comment>
<evidence type="ECO:0000256" key="3">
    <source>
        <dbReference type="ARBA" id="ARBA00023015"/>
    </source>
</evidence>
<keyword evidence="9" id="KW-1185">Reference proteome</keyword>
<dbReference type="GO" id="GO:0005634">
    <property type="term" value="C:nucleus"/>
    <property type="evidence" value="ECO:0007669"/>
    <property type="project" value="UniProtKB-SubCell"/>
</dbReference>
<sequence length="217" mass="23720">MQHYNFHPISTSPTSPSPSLDLSQDKKRKPYKKRSNSTNNNNNNTSNSSGGGGGGVRLSTDPQSVAARERRHRISDRFKILQSMVPGGSKMDTVSMLEEAIHYVKFLKAQVCLHQSIMSVHSVDPITSVVAPPPPPLSPPPPPAHVIDFSYSMPSHEESFALHQYCSSLPPFPSLSPQEQEMGMSSLPVLPSFESSYGFHGDEGLFPYVPGDYNGPI</sequence>